<dbReference type="Proteomes" id="UP000203019">
    <property type="component" value="Segment"/>
</dbReference>
<dbReference type="OrthoDB" id="5198at10239"/>
<organism evidence="2 3">
    <name type="scientific">Gordonia phage Ghobes</name>
    <dbReference type="NCBI Taxonomy" id="1887647"/>
    <lineage>
        <taxon>Viruses</taxon>
        <taxon>Duplodnaviria</taxon>
        <taxon>Heunggongvirae</taxon>
        <taxon>Uroviricota</taxon>
        <taxon>Caudoviricetes</taxon>
        <taxon>Ghobesvirus</taxon>
        <taxon>Ghobesvirus ghobes</taxon>
    </lineage>
</organism>
<proteinExistence type="predicted"/>
<name>A0A1B3B073_9CAUD</name>
<feature type="region of interest" description="Disordered" evidence="1">
    <location>
        <begin position="131"/>
        <end position="150"/>
    </location>
</feature>
<gene>
    <name evidence="2" type="primary">26</name>
    <name evidence="2" type="ORF">SEA_GHOBES_26</name>
</gene>
<dbReference type="EMBL" id="KX557278">
    <property type="protein sequence ID" value="AOE44378.1"/>
    <property type="molecule type" value="Genomic_DNA"/>
</dbReference>
<dbReference type="KEGG" id="vg:29063310"/>
<keyword evidence="3" id="KW-1185">Reference proteome</keyword>
<accession>A0A1B3B073</accession>
<evidence type="ECO:0000313" key="2">
    <source>
        <dbReference type="EMBL" id="AOE44378.1"/>
    </source>
</evidence>
<dbReference type="RefSeq" id="YP_009281129.1">
    <property type="nucleotide sequence ID" value="NC_031028.1"/>
</dbReference>
<evidence type="ECO:0000256" key="1">
    <source>
        <dbReference type="SAM" id="MobiDB-lite"/>
    </source>
</evidence>
<sequence>MAVGRDRFYFPPPQVPDDDALGNAQKLVEELALQQDLNQVDQKATDAKNGLEQLVTGVVGSGGVQDLVNDLLGLKSEQVAQSEAIANLEEVAAAGGVTQAWESNLNDLVTVPRALLIPQVSSLGSVTVSGTTGSGGASGGSHTHSFNDGAHTHSVNTKLPSFKPQANNVFGNSSGTVYFAPIVVNRTGYLDRFRLISGADTLLFTIDEYWLALFVYDPTDGYLKKVWQSDNLKDQLGNGLREVSFPMDLNQQVSPGQVLFPAHLQRQPALGGSTRTVAAVPQGGVSRASDVLLKASCYELSGQTSIPASVPLTGLAQNNDFVPWWAVSLQEA</sequence>
<reference evidence="3" key="1">
    <citation type="submission" date="2016-07" db="EMBL/GenBank/DDBJ databases">
        <authorList>
            <person name="Florea S."/>
            <person name="Webb J.S."/>
            <person name="Jaromczyk J."/>
            <person name="Schardl C.L."/>
        </authorList>
    </citation>
    <scope>NUCLEOTIDE SEQUENCE [LARGE SCALE GENOMIC DNA]</scope>
</reference>
<protein>
    <submittedName>
        <fullName evidence="2">Minor tail protein</fullName>
    </submittedName>
</protein>
<dbReference type="GeneID" id="29063310"/>
<evidence type="ECO:0000313" key="3">
    <source>
        <dbReference type="Proteomes" id="UP000203019"/>
    </source>
</evidence>